<proteinExistence type="predicted"/>
<accession>A0ACC0ZXG5</accession>
<reference evidence="2" key="1">
    <citation type="journal article" date="2023" name="G3 (Bethesda)">
        <title>Genome assembly and association tests identify interacting loci associated with vigor, precocity, and sex in interspecific pistachio rootstocks.</title>
        <authorList>
            <person name="Palmer W."/>
            <person name="Jacygrad E."/>
            <person name="Sagayaradj S."/>
            <person name="Cavanaugh K."/>
            <person name="Han R."/>
            <person name="Bertier L."/>
            <person name="Beede B."/>
            <person name="Kafkas S."/>
            <person name="Golino D."/>
            <person name="Preece J."/>
            <person name="Michelmore R."/>
        </authorList>
    </citation>
    <scope>NUCLEOTIDE SEQUENCE [LARGE SCALE GENOMIC DNA]</scope>
</reference>
<name>A0ACC0ZXG5_9ROSI</name>
<protein>
    <submittedName>
        <fullName evidence="1">Uncharacterized protein</fullName>
    </submittedName>
</protein>
<evidence type="ECO:0000313" key="1">
    <source>
        <dbReference type="EMBL" id="KAJ0078818.1"/>
    </source>
</evidence>
<gene>
    <name evidence="1" type="ORF">Patl1_24601</name>
</gene>
<keyword evidence="2" id="KW-1185">Reference proteome</keyword>
<organism evidence="1 2">
    <name type="scientific">Pistacia atlantica</name>
    <dbReference type="NCBI Taxonomy" id="434234"/>
    <lineage>
        <taxon>Eukaryota</taxon>
        <taxon>Viridiplantae</taxon>
        <taxon>Streptophyta</taxon>
        <taxon>Embryophyta</taxon>
        <taxon>Tracheophyta</taxon>
        <taxon>Spermatophyta</taxon>
        <taxon>Magnoliopsida</taxon>
        <taxon>eudicotyledons</taxon>
        <taxon>Gunneridae</taxon>
        <taxon>Pentapetalae</taxon>
        <taxon>rosids</taxon>
        <taxon>malvids</taxon>
        <taxon>Sapindales</taxon>
        <taxon>Anacardiaceae</taxon>
        <taxon>Pistacia</taxon>
    </lineage>
</organism>
<sequence>MLLRTKEVLSQIFRCILHCSSSSFSFFSANQPQLNLSLFHNPRRVSCVGCFNESLKTKESSNTTSSALDFHPFLKRSENANGDLVTTPSTASKSNKKANELDLEIHLSSSSTKERALGSRDMIT</sequence>
<evidence type="ECO:0000313" key="2">
    <source>
        <dbReference type="Proteomes" id="UP001164250"/>
    </source>
</evidence>
<dbReference type="Proteomes" id="UP001164250">
    <property type="component" value="Chromosome 13"/>
</dbReference>
<comment type="caution">
    <text evidence="1">The sequence shown here is derived from an EMBL/GenBank/DDBJ whole genome shotgun (WGS) entry which is preliminary data.</text>
</comment>
<dbReference type="EMBL" id="CM047909">
    <property type="protein sequence ID" value="KAJ0078818.1"/>
    <property type="molecule type" value="Genomic_DNA"/>
</dbReference>